<keyword evidence="3" id="KW-1185">Reference proteome</keyword>
<accession>A0A8D0D913</accession>
<dbReference type="PANTHER" id="PTHR37984:SF8">
    <property type="entry name" value="CCHC-TYPE DOMAIN-CONTAINING PROTEIN"/>
    <property type="match status" value="1"/>
</dbReference>
<evidence type="ECO:0000313" key="3">
    <source>
        <dbReference type="Proteomes" id="UP000694568"/>
    </source>
</evidence>
<name>A0A8D0D913_SANLU</name>
<dbReference type="InterPro" id="IPR043128">
    <property type="entry name" value="Rev_trsase/Diguanyl_cyclase"/>
</dbReference>
<dbReference type="InterPro" id="IPR041577">
    <property type="entry name" value="RT_RNaseH_2"/>
</dbReference>
<dbReference type="PANTHER" id="PTHR37984">
    <property type="entry name" value="PROTEIN CBG26694"/>
    <property type="match status" value="1"/>
</dbReference>
<dbReference type="SUPFAM" id="SSF56672">
    <property type="entry name" value="DNA/RNA polymerases"/>
    <property type="match status" value="1"/>
</dbReference>
<feature type="domain" description="Reverse transcriptase/retrotransposon-derived protein RNase H-like" evidence="1">
    <location>
        <begin position="90"/>
        <end position="148"/>
    </location>
</feature>
<reference evidence="2" key="1">
    <citation type="submission" date="2025-08" db="UniProtKB">
        <authorList>
            <consortium name="Ensembl"/>
        </authorList>
    </citation>
    <scope>IDENTIFICATION</scope>
</reference>
<dbReference type="AlphaFoldDB" id="A0A8D0D913"/>
<dbReference type="Gene3D" id="3.30.70.270">
    <property type="match status" value="1"/>
</dbReference>
<dbReference type="Proteomes" id="UP000694568">
    <property type="component" value="Unplaced"/>
</dbReference>
<dbReference type="Ensembl" id="ENSSLUT00000043372.1">
    <property type="protein sequence ID" value="ENSSLUP00000042045.1"/>
    <property type="gene ID" value="ENSSLUG00000018642.1"/>
</dbReference>
<dbReference type="GeneTree" id="ENSGT01140000282569"/>
<dbReference type="InterPro" id="IPR043502">
    <property type="entry name" value="DNA/RNA_pol_sf"/>
</dbReference>
<dbReference type="Pfam" id="PF17919">
    <property type="entry name" value="RT_RNaseH_2"/>
    <property type="match status" value="1"/>
</dbReference>
<protein>
    <recommendedName>
        <fullName evidence="1">Reverse transcriptase/retrotransposon-derived protein RNase H-like domain-containing protein</fullName>
    </recommendedName>
</protein>
<dbReference type="FunFam" id="3.30.70.270:FF:000026">
    <property type="entry name" value="Transposon Ty3-G Gag-Pol polyprotein"/>
    <property type="match status" value="1"/>
</dbReference>
<organism evidence="2 3">
    <name type="scientific">Sander lucioperca</name>
    <name type="common">Pike-perch</name>
    <name type="synonym">Perca lucioperca</name>
    <dbReference type="NCBI Taxonomy" id="283035"/>
    <lineage>
        <taxon>Eukaryota</taxon>
        <taxon>Metazoa</taxon>
        <taxon>Chordata</taxon>
        <taxon>Craniata</taxon>
        <taxon>Vertebrata</taxon>
        <taxon>Euteleostomi</taxon>
        <taxon>Actinopterygii</taxon>
        <taxon>Neopterygii</taxon>
        <taxon>Teleostei</taxon>
        <taxon>Neoteleostei</taxon>
        <taxon>Acanthomorphata</taxon>
        <taxon>Eupercaria</taxon>
        <taxon>Perciformes</taxon>
        <taxon>Percoidei</taxon>
        <taxon>Percidae</taxon>
        <taxon>Luciopercinae</taxon>
        <taxon>Sander</taxon>
    </lineage>
</organism>
<reference evidence="2" key="2">
    <citation type="submission" date="2025-09" db="UniProtKB">
        <authorList>
            <consortium name="Ensembl"/>
        </authorList>
    </citation>
    <scope>IDENTIFICATION</scope>
</reference>
<sequence length="181" mass="20089">MDKINLRLNPLKCKFCLNQVCYVGHIFTKEGLKADPAKTMAITNMPVPQDVTAMQRFLGMVNYLGKFIPNLSDIAAPLRQLTHKDAAWCWFPQHQQVFDRLKSCLSSSPVLSYYDVGKPVTLTCDASCYGLGAACLQDGRPVAYASYRRGNPICSNRKGAVGSGVCMHQIQGLRVWEAYGH</sequence>
<proteinExistence type="predicted"/>
<evidence type="ECO:0000259" key="1">
    <source>
        <dbReference type="Pfam" id="PF17919"/>
    </source>
</evidence>
<dbReference type="InterPro" id="IPR050951">
    <property type="entry name" value="Retrovirus_Pol_polyprotein"/>
</dbReference>
<evidence type="ECO:0000313" key="2">
    <source>
        <dbReference type="Ensembl" id="ENSSLUP00000042045.1"/>
    </source>
</evidence>